<dbReference type="PANTHER" id="PTHR43395">
    <property type="entry name" value="SENSOR HISTIDINE KINASE CHEA"/>
    <property type="match status" value="1"/>
</dbReference>
<evidence type="ECO:0000259" key="2">
    <source>
        <dbReference type="PROSITE" id="PS50894"/>
    </source>
</evidence>
<proteinExistence type="predicted"/>
<feature type="non-terminal residue" evidence="3">
    <location>
        <position position="1"/>
    </location>
</feature>
<dbReference type="SMART" id="SM00073">
    <property type="entry name" value="HPT"/>
    <property type="match status" value="1"/>
</dbReference>
<dbReference type="Gene3D" id="1.20.120.160">
    <property type="entry name" value="HPT domain"/>
    <property type="match status" value="1"/>
</dbReference>
<dbReference type="Pfam" id="PF01627">
    <property type="entry name" value="Hpt"/>
    <property type="match status" value="1"/>
</dbReference>
<gene>
    <name evidence="3" type="ORF">METZ01_LOCUS419534</name>
</gene>
<dbReference type="InterPro" id="IPR051315">
    <property type="entry name" value="Bact_Chemotaxis_CheA"/>
</dbReference>
<dbReference type="PANTHER" id="PTHR43395:SF10">
    <property type="entry name" value="CHEMOTAXIS PROTEIN CHEA"/>
    <property type="match status" value="1"/>
</dbReference>
<dbReference type="CDD" id="cd00088">
    <property type="entry name" value="HPT"/>
    <property type="match status" value="1"/>
</dbReference>
<evidence type="ECO:0000256" key="1">
    <source>
        <dbReference type="SAM" id="MobiDB-lite"/>
    </source>
</evidence>
<feature type="region of interest" description="Disordered" evidence="1">
    <location>
        <begin position="41"/>
        <end position="78"/>
    </location>
</feature>
<organism evidence="3">
    <name type="scientific">marine metagenome</name>
    <dbReference type="NCBI Taxonomy" id="408172"/>
    <lineage>
        <taxon>unclassified sequences</taxon>
        <taxon>metagenomes</taxon>
        <taxon>ecological metagenomes</taxon>
    </lineage>
</organism>
<name>A0A382X719_9ZZZZ</name>
<dbReference type="SUPFAM" id="SSF47226">
    <property type="entry name" value="Histidine-containing phosphotransfer domain, HPT domain"/>
    <property type="match status" value="1"/>
</dbReference>
<accession>A0A382X719</accession>
<dbReference type="PROSITE" id="PS50894">
    <property type="entry name" value="HPT"/>
    <property type="match status" value="1"/>
</dbReference>
<sequence length="272" mass="30472">LGEPGYMLDNAEAHLNSLSGLWKRLDLDKDVEPFAQTVSSTSITPPIQTELKESRAEPKAKLAKRQPTAFLPPSDRYGTENTEHLAAEMLELFIGEAKEEVASINHNLHAWVEAPDNLSKLVTVRRSFHTLKGSGRMVGAEYMGEFAWSIEKLMNRLINKTLVRTPPMIDFIVEATKAVPELVEQLEFGTPPETNIAQLMVRAKGFVDGDPHAPILVHARPEPASSEAEGISFEMDPVLLDIFIKETQRHLKVIYDYLDACNRSRPPYQITD</sequence>
<dbReference type="GO" id="GO:0000160">
    <property type="term" value="P:phosphorelay signal transduction system"/>
    <property type="evidence" value="ECO:0007669"/>
    <property type="project" value="InterPro"/>
</dbReference>
<feature type="compositionally biased region" description="Basic and acidic residues" evidence="1">
    <location>
        <begin position="50"/>
        <end position="60"/>
    </location>
</feature>
<dbReference type="EMBL" id="UINC01165341">
    <property type="protein sequence ID" value="SVD66680.1"/>
    <property type="molecule type" value="Genomic_DNA"/>
</dbReference>
<evidence type="ECO:0000313" key="3">
    <source>
        <dbReference type="EMBL" id="SVD66680.1"/>
    </source>
</evidence>
<feature type="domain" description="HPt" evidence="2">
    <location>
        <begin position="82"/>
        <end position="186"/>
    </location>
</feature>
<dbReference type="InterPro" id="IPR008207">
    <property type="entry name" value="Sig_transdc_His_kin_Hpt_dom"/>
</dbReference>
<dbReference type="InterPro" id="IPR036641">
    <property type="entry name" value="HPT_dom_sf"/>
</dbReference>
<reference evidence="3" key="1">
    <citation type="submission" date="2018-05" db="EMBL/GenBank/DDBJ databases">
        <authorList>
            <person name="Lanie J.A."/>
            <person name="Ng W.-L."/>
            <person name="Kazmierczak K.M."/>
            <person name="Andrzejewski T.M."/>
            <person name="Davidsen T.M."/>
            <person name="Wayne K.J."/>
            <person name="Tettelin H."/>
            <person name="Glass J.I."/>
            <person name="Rusch D."/>
            <person name="Podicherti R."/>
            <person name="Tsui H.-C.T."/>
            <person name="Winkler M.E."/>
        </authorList>
    </citation>
    <scope>NUCLEOTIDE SEQUENCE</scope>
</reference>
<protein>
    <recommendedName>
        <fullName evidence="2">HPt domain-containing protein</fullName>
    </recommendedName>
</protein>
<dbReference type="AlphaFoldDB" id="A0A382X719"/>
<feature type="non-terminal residue" evidence="3">
    <location>
        <position position="272"/>
    </location>
</feature>